<dbReference type="RefSeq" id="WP_109677288.1">
    <property type="nucleotide sequence ID" value="NZ_QGDT01000014.1"/>
</dbReference>
<protein>
    <submittedName>
        <fullName evidence="3">Putative secreted protein (Por secretion system target)</fullName>
    </submittedName>
</protein>
<dbReference type="InterPro" id="IPR026444">
    <property type="entry name" value="Secre_tail"/>
</dbReference>
<organism evidence="3 4">
    <name type="scientific">Dyadobacter jejuensis</name>
    <dbReference type="NCBI Taxonomy" id="1082580"/>
    <lineage>
        <taxon>Bacteria</taxon>
        <taxon>Pseudomonadati</taxon>
        <taxon>Bacteroidota</taxon>
        <taxon>Cytophagia</taxon>
        <taxon>Cytophagales</taxon>
        <taxon>Spirosomataceae</taxon>
        <taxon>Dyadobacter</taxon>
    </lineage>
</organism>
<evidence type="ECO:0000313" key="4">
    <source>
        <dbReference type="Proteomes" id="UP000245880"/>
    </source>
</evidence>
<comment type="caution">
    <text evidence="3">The sequence shown here is derived from an EMBL/GenBank/DDBJ whole genome shotgun (WGS) entry which is preliminary data.</text>
</comment>
<keyword evidence="1" id="KW-0732">Signal</keyword>
<accession>A0A316AYL9</accession>
<proteinExistence type="predicted"/>
<evidence type="ECO:0000313" key="3">
    <source>
        <dbReference type="EMBL" id="PWJ55317.1"/>
    </source>
</evidence>
<feature type="chain" id="PRO_5016277311" evidence="1">
    <location>
        <begin position="21"/>
        <end position="307"/>
    </location>
</feature>
<dbReference type="EMBL" id="QGDT01000014">
    <property type="protein sequence ID" value="PWJ55317.1"/>
    <property type="molecule type" value="Genomic_DNA"/>
</dbReference>
<evidence type="ECO:0000259" key="2">
    <source>
        <dbReference type="Pfam" id="PF18962"/>
    </source>
</evidence>
<gene>
    <name evidence="3" type="ORF">CLV98_11486</name>
</gene>
<dbReference type="Pfam" id="PF18962">
    <property type="entry name" value="Por_Secre_tail"/>
    <property type="match status" value="1"/>
</dbReference>
<feature type="signal peptide" evidence="1">
    <location>
        <begin position="1"/>
        <end position="20"/>
    </location>
</feature>
<dbReference type="OrthoDB" id="1466765at2"/>
<feature type="domain" description="Secretion system C-terminal sorting" evidence="2">
    <location>
        <begin position="237"/>
        <end position="302"/>
    </location>
</feature>
<sequence>MKNQYARLAYLLLVWTVFHADLMAQGSKTIEVGGACISSVISLTESAFSPIDGKPAYEGIGTVAGLSNIDVAIYWDNGEGKWLLTFSGQPFFYYDGNTMDPPNNLLGSWVSVSDGDCSTVTPLTIGGTGTQSDPLPVRLISFKATVRGSNVILSWSTAEEWGNAGFNILRSHDLVHWSSVGYVDGKGTSSTVHSYQFVDREALPQTSYYKLEQIDIDGSRDVSRIVTVSSKVLDLLLYPNPSHDFLEIMLPEGVEWISARIVNQLGQVVQRPIVARHIPVHSLPTGSYLLTLETISGQSISKRFTKH</sequence>
<name>A0A316AYL9_9BACT</name>
<reference evidence="3 4" key="1">
    <citation type="submission" date="2018-03" db="EMBL/GenBank/DDBJ databases">
        <title>Genomic Encyclopedia of Archaeal and Bacterial Type Strains, Phase II (KMG-II): from individual species to whole genera.</title>
        <authorList>
            <person name="Goeker M."/>
        </authorList>
    </citation>
    <scope>NUCLEOTIDE SEQUENCE [LARGE SCALE GENOMIC DNA]</scope>
    <source>
        <strain evidence="3 4">DSM 100346</strain>
    </source>
</reference>
<dbReference type="Proteomes" id="UP000245880">
    <property type="component" value="Unassembled WGS sequence"/>
</dbReference>
<dbReference type="AlphaFoldDB" id="A0A316AYL9"/>
<keyword evidence="4" id="KW-1185">Reference proteome</keyword>
<evidence type="ECO:0000256" key="1">
    <source>
        <dbReference type="SAM" id="SignalP"/>
    </source>
</evidence>
<dbReference type="NCBIfam" id="TIGR04183">
    <property type="entry name" value="Por_Secre_tail"/>
    <property type="match status" value="1"/>
</dbReference>